<dbReference type="EMBL" id="CABFMQ020000120">
    <property type="protein sequence ID" value="VTZ51994.1"/>
    <property type="molecule type" value="Genomic_DNA"/>
</dbReference>
<name>A0A8B6MAP7_METTU</name>
<protein>
    <submittedName>
        <fullName evidence="1">Uncharacterized protein</fullName>
    </submittedName>
</protein>
<comment type="caution">
    <text evidence="1">The sequence shown here is derived from an EMBL/GenBank/DDBJ whole genome shotgun (WGS) entry which is preliminary data.</text>
</comment>
<evidence type="ECO:0000313" key="2">
    <source>
        <dbReference type="Proteomes" id="UP000485880"/>
    </source>
</evidence>
<gene>
    <name evidence="1" type="ORF">MPC4_60083</name>
</gene>
<accession>A0A8B6MAP7</accession>
<organism evidence="1 2">
    <name type="scientific">Methylocella tundrae</name>
    <dbReference type="NCBI Taxonomy" id="227605"/>
    <lineage>
        <taxon>Bacteria</taxon>
        <taxon>Pseudomonadati</taxon>
        <taxon>Pseudomonadota</taxon>
        <taxon>Alphaproteobacteria</taxon>
        <taxon>Hyphomicrobiales</taxon>
        <taxon>Beijerinckiaceae</taxon>
        <taxon>Methylocella</taxon>
    </lineage>
</organism>
<sequence>MFHCASLPTAPPDDPTLLVNRMPSNIRQTTRGSARATDSTLITAIYLQRTPPCFLSTICYRRRCGGSSLF</sequence>
<proteinExistence type="predicted"/>
<dbReference type="AlphaFoldDB" id="A0A8B6MAP7"/>
<evidence type="ECO:0000313" key="1">
    <source>
        <dbReference type="EMBL" id="VTZ51994.1"/>
    </source>
</evidence>
<reference evidence="1 2" key="1">
    <citation type="submission" date="2019-05" db="EMBL/GenBank/DDBJ databases">
        <authorList>
            <person name="Farhan Ul Haque M."/>
        </authorList>
    </citation>
    <scope>NUCLEOTIDE SEQUENCE [LARGE SCALE GENOMIC DNA]</scope>
    <source>
        <strain evidence="1">2</strain>
    </source>
</reference>
<keyword evidence="2" id="KW-1185">Reference proteome</keyword>
<dbReference type="Proteomes" id="UP000485880">
    <property type="component" value="Unassembled WGS sequence"/>
</dbReference>